<dbReference type="InterPro" id="IPR008969">
    <property type="entry name" value="CarboxyPept-like_regulatory"/>
</dbReference>
<keyword evidence="4" id="KW-1185">Reference proteome</keyword>
<comment type="caution">
    <text evidence="3">The sequence shown here is derived from an EMBL/GenBank/DDBJ whole genome shotgun (WGS) entry which is preliminary data.</text>
</comment>
<evidence type="ECO:0000313" key="4">
    <source>
        <dbReference type="Proteomes" id="UP001155483"/>
    </source>
</evidence>
<sequence length="298" mass="32697">MKPILFVIATTLSFLHIVAQKITISGFVKDKASQEALIGASVIDAHTKTGIFTNLYGFYSLTIAKSDTIELLFTYQGYHIQAKKVVSQENAHIDVLLESITTTLGEVVVTAEKNDQNIQRAQMGVIDVPITAIKNLPAIIGERDIFKIVQLLPGVQGGNEGTAGFHVRGGNQDQNLVQLDEATVYNPYHLFGLFSTFNVNAINNVQLIKGGFPAEYGGRLSSILNITMKEGNKTKYQLEGGIGLLSCNLTFQGPIQKNKSSFIVSARNSHINLLLKPFIPKNTLSLCLIYCCWCYLKV</sequence>
<evidence type="ECO:0000256" key="1">
    <source>
        <dbReference type="ARBA" id="ARBA00022729"/>
    </source>
</evidence>
<dbReference type="InterPro" id="IPR012910">
    <property type="entry name" value="Plug_dom"/>
</dbReference>
<dbReference type="PANTHER" id="PTHR30069">
    <property type="entry name" value="TONB-DEPENDENT OUTER MEMBRANE RECEPTOR"/>
    <property type="match status" value="1"/>
</dbReference>
<dbReference type="RefSeq" id="WP_279296552.1">
    <property type="nucleotide sequence ID" value="NZ_JAOTIF010000004.1"/>
</dbReference>
<keyword evidence="3" id="KW-0675">Receptor</keyword>
<reference evidence="3" key="2">
    <citation type="submission" date="2023-04" db="EMBL/GenBank/DDBJ databases">
        <title>Paracnuella aquatica gen. nov., sp. nov., a member of the family Chitinophagaceae isolated from a hot spring.</title>
        <authorList>
            <person name="Wang C."/>
        </authorList>
    </citation>
    <scope>NUCLEOTIDE SEQUENCE</scope>
    <source>
        <strain evidence="3">LB-8</strain>
    </source>
</reference>
<dbReference type="InterPro" id="IPR039426">
    <property type="entry name" value="TonB-dep_rcpt-like"/>
</dbReference>
<feature type="domain" description="TonB-dependent receptor plug" evidence="2">
    <location>
        <begin position="142"/>
        <end position="219"/>
    </location>
</feature>
<dbReference type="Pfam" id="PF13715">
    <property type="entry name" value="CarbopepD_reg_2"/>
    <property type="match status" value="1"/>
</dbReference>
<dbReference type="Gene3D" id="2.170.130.10">
    <property type="entry name" value="TonB-dependent receptor, plug domain"/>
    <property type="match status" value="1"/>
</dbReference>
<dbReference type="Proteomes" id="UP001155483">
    <property type="component" value="Unassembled WGS sequence"/>
</dbReference>
<dbReference type="Gene3D" id="2.60.40.1120">
    <property type="entry name" value="Carboxypeptidase-like, regulatory domain"/>
    <property type="match status" value="1"/>
</dbReference>
<dbReference type="AlphaFoldDB" id="A0A9X3B813"/>
<dbReference type="GO" id="GO:0015344">
    <property type="term" value="F:siderophore uptake transmembrane transporter activity"/>
    <property type="evidence" value="ECO:0007669"/>
    <property type="project" value="TreeGrafter"/>
</dbReference>
<dbReference type="GO" id="GO:0044718">
    <property type="term" value="P:siderophore transmembrane transport"/>
    <property type="evidence" value="ECO:0007669"/>
    <property type="project" value="TreeGrafter"/>
</dbReference>
<reference evidence="3" key="1">
    <citation type="submission" date="2022-09" db="EMBL/GenBank/DDBJ databases">
        <authorList>
            <person name="Yuan C."/>
            <person name="Ke Z."/>
        </authorList>
    </citation>
    <scope>NUCLEOTIDE SEQUENCE</scope>
    <source>
        <strain evidence="3">LB-8</strain>
    </source>
</reference>
<gene>
    <name evidence="3" type="ORF">OCK74_08290</name>
</gene>
<dbReference type="EMBL" id="JAOTIF010000004">
    <property type="protein sequence ID" value="MCU7549111.1"/>
    <property type="molecule type" value="Genomic_DNA"/>
</dbReference>
<dbReference type="PANTHER" id="PTHR30069:SF29">
    <property type="entry name" value="HEMOGLOBIN AND HEMOGLOBIN-HAPTOGLOBIN-BINDING PROTEIN 1-RELATED"/>
    <property type="match status" value="1"/>
</dbReference>
<accession>A0A9X3B813</accession>
<dbReference type="Pfam" id="PF07715">
    <property type="entry name" value="Plug"/>
    <property type="match status" value="1"/>
</dbReference>
<evidence type="ECO:0000259" key="2">
    <source>
        <dbReference type="Pfam" id="PF07715"/>
    </source>
</evidence>
<dbReference type="InterPro" id="IPR037066">
    <property type="entry name" value="Plug_dom_sf"/>
</dbReference>
<organism evidence="3 4">
    <name type="scientific">Paraflavisolibacter caeni</name>
    <dbReference type="NCBI Taxonomy" id="2982496"/>
    <lineage>
        <taxon>Bacteria</taxon>
        <taxon>Pseudomonadati</taxon>
        <taxon>Bacteroidota</taxon>
        <taxon>Chitinophagia</taxon>
        <taxon>Chitinophagales</taxon>
        <taxon>Chitinophagaceae</taxon>
        <taxon>Paraflavisolibacter</taxon>
    </lineage>
</organism>
<protein>
    <submittedName>
        <fullName evidence="3">TonB-dependent receptor</fullName>
    </submittedName>
</protein>
<proteinExistence type="predicted"/>
<dbReference type="SUPFAM" id="SSF49464">
    <property type="entry name" value="Carboxypeptidase regulatory domain-like"/>
    <property type="match status" value="1"/>
</dbReference>
<dbReference type="SUPFAM" id="SSF56935">
    <property type="entry name" value="Porins"/>
    <property type="match status" value="1"/>
</dbReference>
<dbReference type="GO" id="GO:0009279">
    <property type="term" value="C:cell outer membrane"/>
    <property type="evidence" value="ECO:0007669"/>
    <property type="project" value="TreeGrafter"/>
</dbReference>
<keyword evidence="1" id="KW-0732">Signal</keyword>
<name>A0A9X3B813_9BACT</name>
<evidence type="ECO:0000313" key="3">
    <source>
        <dbReference type="EMBL" id="MCU7549111.1"/>
    </source>
</evidence>